<evidence type="ECO:0000259" key="1">
    <source>
        <dbReference type="Pfam" id="PF00849"/>
    </source>
</evidence>
<organism evidence="2 3">
    <name type="scientific">Pyxicephalus adspersus</name>
    <name type="common">African bullfrog</name>
    <dbReference type="NCBI Taxonomy" id="30357"/>
    <lineage>
        <taxon>Eukaryota</taxon>
        <taxon>Metazoa</taxon>
        <taxon>Chordata</taxon>
        <taxon>Craniata</taxon>
        <taxon>Vertebrata</taxon>
        <taxon>Euteleostomi</taxon>
        <taxon>Amphibia</taxon>
        <taxon>Batrachia</taxon>
        <taxon>Anura</taxon>
        <taxon>Neobatrachia</taxon>
        <taxon>Ranoidea</taxon>
        <taxon>Pyxicephalidae</taxon>
        <taxon>Pyxicephalinae</taxon>
        <taxon>Pyxicephalus</taxon>
    </lineage>
</organism>
<dbReference type="GO" id="GO:0001522">
    <property type="term" value="P:pseudouridine synthesis"/>
    <property type="evidence" value="ECO:0007669"/>
    <property type="project" value="InterPro"/>
</dbReference>
<dbReference type="Proteomes" id="UP001181693">
    <property type="component" value="Unassembled WGS sequence"/>
</dbReference>
<reference evidence="2" key="1">
    <citation type="thesis" date="2020" institute="ProQuest LLC" country="789 East Eisenhower Parkway, Ann Arbor, MI, USA">
        <title>Comparative Genomics and Chromosome Evolution.</title>
        <authorList>
            <person name="Mudd A.B."/>
        </authorList>
    </citation>
    <scope>NUCLEOTIDE SEQUENCE</scope>
    <source>
        <strain evidence="2">1538</strain>
        <tissue evidence="2">Blood</tissue>
    </source>
</reference>
<dbReference type="PANTHER" id="PTHR21600:SF49">
    <property type="entry name" value="MITOCHONDRIAL MRNA PSEUDOURIDINE SYNTHASE RPUSD3"/>
    <property type="match status" value="1"/>
</dbReference>
<dbReference type="InterPro" id="IPR006145">
    <property type="entry name" value="PsdUridine_synth_RsuA/RluA"/>
</dbReference>
<gene>
    <name evidence="2" type="ORF">GDO54_016803</name>
</gene>
<protein>
    <recommendedName>
        <fullName evidence="1">Pseudouridine synthase RsuA/RluA-like domain-containing protein</fullName>
    </recommendedName>
</protein>
<dbReference type="AlphaFoldDB" id="A0AAV2ZKZ4"/>
<dbReference type="InterPro" id="IPR020103">
    <property type="entry name" value="PsdUridine_synth_cat_dom_sf"/>
</dbReference>
<comment type="caution">
    <text evidence="2">The sequence shown here is derived from an EMBL/GenBank/DDBJ whole genome shotgun (WGS) entry which is preliminary data.</text>
</comment>
<dbReference type="EMBL" id="DYDO01000009">
    <property type="protein sequence ID" value="DBA18571.1"/>
    <property type="molecule type" value="Genomic_DNA"/>
</dbReference>
<dbReference type="SUPFAM" id="SSF55120">
    <property type="entry name" value="Pseudouridine synthase"/>
    <property type="match status" value="1"/>
</dbReference>
<proteinExistence type="predicted"/>
<sequence>MALPLKQILHKRTCLPVCELIHHISCLQIPSRSEHSVPWYQEYLQPPVRPKKDQEDRRSILRNPGVINVSKLSKEQLCQHLTENVFYKEGPLLAINKPQGLAIAGNSEELSMVSLLPDLQQLLQLKPELHIVKAAPKESSGLVLLSTCHVTTKNFEDFYSQCRKAKKPITTFCAITVGVPNPAEGDVKVALKGEQIHDLRLVVPVMDPSKGSLERKEVKETQTFYKVLDSANGCSLLQLQPMTVFRDQLPVQCTLKFSPILGDHTYSSRVAKVLGKDVYIPFDAATPQTQRVEEKILRKMHFSSQQMHRMPLHLHLHKLVMPEDPQGRYPTHLQAPPPPFFQRTMELLRLRMKV</sequence>
<accession>A0AAV2ZKZ4</accession>
<evidence type="ECO:0000313" key="3">
    <source>
        <dbReference type="Proteomes" id="UP001181693"/>
    </source>
</evidence>
<name>A0AAV2ZKZ4_PYXAD</name>
<dbReference type="Gene3D" id="3.30.2350.10">
    <property type="entry name" value="Pseudouridine synthase"/>
    <property type="match status" value="1"/>
</dbReference>
<dbReference type="PANTHER" id="PTHR21600">
    <property type="entry name" value="MITOCHONDRIAL RNA PSEUDOURIDINE SYNTHASE"/>
    <property type="match status" value="1"/>
</dbReference>
<dbReference type="InterPro" id="IPR050188">
    <property type="entry name" value="RluA_PseudoU_synthase"/>
</dbReference>
<feature type="domain" description="Pseudouridine synthase RsuA/RluA-like" evidence="1">
    <location>
        <begin position="92"/>
        <end position="253"/>
    </location>
</feature>
<evidence type="ECO:0000313" key="2">
    <source>
        <dbReference type="EMBL" id="DBA18571.1"/>
    </source>
</evidence>
<dbReference type="GO" id="GO:0003723">
    <property type="term" value="F:RNA binding"/>
    <property type="evidence" value="ECO:0007669"/>
    <property type="project" value="InterPro"/>
</dbReference>
<keyword evidence="3" id="KW-1185">Reference proteome</keyword>
<dbReference type="Pfam" id="PF00849">
    <property type="entry name" value="PseudoU_synth_2"/>
    <property type="match status" value="1"/>
</dbReference>
<dbReference type="GO" id="GO:0009982">
    <property type="term" value="F:pseudouridine synthase activity"/>
    <property type="evidence" value="ECO:0007669"/>
    <property type="project" value="InterPro"/>
</dbReference>